<dbReference type="STRING" id="317010.RU96_GL001063"/>
<dbReference type="AlphaFoldDB" id="A0A1L8R974"/>
<name>A0A1L8R974_9ENTE</name>
<evidence type="ECO:0000313" key="3">
    <source>
        <dbReference type="Proteomes" id="UP000182835"/>
    </source>
</evidence>
<dbReference type="InterPro" id="IPR010699">
    <property type="entry name" value="DUF1275"/>
</dbReference>
<proteinExistence type="predicted"/>
<dbReference type="Pfam" id="PF06912">
    <property type="entry name" value="DUF1275"/>
    <property type="match status" value="1"/>
</dbReference>
<dbReference type="Proteomes" id="UP000182835">
    <property type="component" value="Unassembled WGS sequence"/>
</dbReference>
<accession>A0A1L8R974</accession>
<dbReference type="EMBL" id="JXKG01000002">
    <property type="protein sequence ID" value="OJG16321.1"/>
    <property type="molecule type" value="Genomic_DNA"/>
</dbReference>
<keyword evidence="1" id="KW-0472">Membrane</keyword>
<evidence type="ECO:0000313" key="2">
    <source>
        <dbReference type="EMBL" id="OJG16321.1"/>
    </source>
</evidence>
<keyword evidence="1" id="KW-1133">Transmembrane helix</keyword>
<evidence type="ECO:0000256" key="1">
    <source>
        <dbReference type="SAM" id="Phobius"/>
    </source>
</evidence>
<comment type="caution">
    <text evidence="2">The sequence shown here is derived from an EMBL/GenBank/DDBJ whole genome shotgun (WGS) entry which is preliminary data.</text>
</comment>
<reference evidence="2 3" key="1">
    <citation type="submission" date="2014-12" db="EMBL/GenBank/DDBJ databases">
        <title>Draft genome sequences of 29 type strains of Enterococci.</title>
        <authorList>
            <person name="Zhong Z."/>
            <person name="Sun Z."/>
            <person name="Liu W."/>
            <person name="Zhang W."/>
            <person name="Zhang H."/>
        </authorList>
    </citation>
    <scope>NUCLEOTIDE SEQUENCE [LARGE SCALE GENOMIC DNA]</scope>
    <source>
        <strain evidence="2 3">DSM 21207</strain>
    </source>
</reference>
<feature type="transmembrane region" description="Helical" evidence="1">
    <location>
        <begin position="15"/>
        <end position="34"/>
    </location>
</feature>
<feature type="transmembrane region" description="Helical" evidence="1">
    <location>
        <begin position="99"/>
        <end position="118"/>
    </location>
</feature>
<feature type="transmembrane region" description="Helical" evidence="1">
    <location>
        <begin position="63"/>
        <end position="83"/>
    </location>
</feature>
<protein>
    <recommendedName>
        <fullName evidence="4">DUF1275 domain-containing protein</fullName>
    </recommendedName>
</protein>
<keyword evidence="1" id="KW-0812">Transmembrane</keyword>
<dbReference type="PANTHER" id="PTHR37314">
    <property type="entry name" value="SLR0142 PROTEIN"/>
    <property type="match status" value="1"/>
</dbReference>
<evidence type="ECO:0008006" key="4">
    <source>
        <dbReference type="Google" id="ProtNLM"/>
    </source>
</evidence>
<gene>
    <name evidence="2" type="ORF">RU96_GL001063</name>
</gene>
<dbReference type="PANTHER" id="PTHR37314:SF4">
    <property type="entry name" value="UPF0700 TRANSMEMBRANE PROTEIN YOAK"/>
    <property type="match status" value="1"/>
</dbReference>
<organism evidence="2 3">
    <name type="scientific">Enterococcus canintestini</name>
    <dbReference type="NCBI Taxonomy" id="317010"/>
    <lineage>
        <taxon>Bacteria</taxon>
        <taxon>Bacillati</taxon>
        <taxon>Bacillota</taxon>
        <taxon>Bacilli</taxon>
        <taxon>Lactobacillales</taxon>
        <taxon>Enterococcaceae</taxon>
        <taxon>Enterococcus</taxon>
    </lineage>
</organism>
<feature type="transmembrane region" description="Helical" evidence="1">
    <location>
        <begin position="200"/>
        <end position="222"/>
    </location>
</feature>
<sequence>MKILKDREYPLHERLIIGVFLAAAAGGLDAYTYLFHGEVFAGLQTGNFILLGLNLGQGDFTAILRYLVPITAFFIGSVATRFLQHQLADDTSLRSRQKIVLILEISLMVGVALLSPYISDKFASALLSLAAAAQLQEFRKLHAGPFTSLMMTGNLRTLGETTWDAFIHHDQKASAKFKDTAIIIFSFVCGATLNSLLANVLGFATIILSAVILLIPLFILHFTKEKH</sequence>